<dbReference type="InParanoid" id="A0A0G4EHN3"/>
<evidence type="ECO:0000313" key="6">
    <source>
        <dbReference type="EMBL" id="CEL95695.1"/>
    </source>
</evidence>
<proteinExistence type="inferred from homology"/>
<reference evidence="6 7" key="1">
    <citation type="submission" date="2014-11" db="EMBL/GenBank/DDBJ databases">
        <authorList>
            <person name="Zhu J."/>
            <person name="Qi W."/>
            <person name="Song R."/>
        </authorList>
    </citation>
    <scope>NUCLEOTIDE SEQUENCE [LARGE SCALE GENOMIC DNA]</scope>
</reference>
<dbReference type="OrthoDB" id="77405at2759"/>
<evidence type="ECO:0000256" key="1">
    <source>
        <dbReference type="ARBA" id="ARBA00005591"/>
    </source>
</evidence>
<dbReference type="VEuPathDB" id="CryptoDB:Vbra_12018"/>
<dbReference type="PANTHER" id="PTHR43774:SF1">
    <property type="entry name" value="PEPTIDE METHIONINE SULFOXIDE REDUCTASE MSRA 2"/>
    <property type="match status" value="1"/>
</dbReference>
<dbReference type="InterPro" id="IPR036509">
    <property type="entry name" value="Met_Sox_Rdtase_MsrA_sf"/>
</dbReference>
<feature type="domain" description="Peptide methionine sulphoxide reductase MsrA" evidence="5">
    <location>
        <begin position="74"/>
        <end position="228"/>
    </location>
</feature>
<gene>
    <name evidence="6" type="ORF">Vbra_12018</name>
</gene>
<dbReference type="SUPFAM" id="SSF55068">
    <property type="entry name" value="Peptide methionine sulfoxide reductase"/>
    <property type="match status" value="1"/>
</dbReference>
<evidence type="ECO:0000256" key="3">
    <source>
        <dbReference type="ARBA" id="ARBA00023002"/>
    </source>
</evidence>
<evidence type="ECO:0000313" key="7">
    <source>
        <dbReference type="Proteomes" id="UP000041254"/>
    </source>
</evidence>
<dbReference type="EMBL" id="CDMY01000235">
    <property type="protein sequence ID" value="CEL95695.1"/>
    <property type="molecule type" value="Genomic_DNA"/>
</dbReference>
<dbReference type="NCBIfam" id="TIGR00401">
    <property type="entry name" value="msrA"/>
    <property type="match status" value="1"/>
</dbReference>
<protein>
    <recommendedName>
        <fullName evidence="2">peptide-methionine (S)-S-oxide reductase</fullName>
        <ecNumber evidence="2">1.8.4.11</ecNumber>
    </recommendedName>
    <alternativeName>
        <fullName evidence="4">Peptide-methionine (S)-S-oxide reductase</fullName>
    </alternativeName>
</protein>
<name>A0A0G4EHN3_VITBC</name>
<dbReference type="PhylomeDB" id="A0A0G4EHN3"/>
<dbReference type="Pfam" id="PF01625">
    <property type="entry name" value="PMSR"/>
    <property type="match status" value="1"/>
</dbReference>
<sequence>MAYVMAFSANKLSHVCISAHCRCCCISAQKGKISIRVWYLCLWMGSSMASKSTAIPEGPNLVKGADPSKPTEYATFAGGCFWGMEKWFRKEFGAALKSTSVGYIGGQKASPTYEDVCTGGTGHAEALQLEYYPDKVDYATLLDYFWRLHDPTTLNRQGNDVGTQYRSAIFYHSDSQKEAANAKMAEMQGKQWGAPITTQVVPAKPEDFFRAEGYHQLYLDAHPGGYCNHFVRPKK</sequence>
<evidence type="ECO:0000259" key="5">
    <source>
        <dbReference type="Pfam" id="PF01625"/>
    </source>
</evidence>
<dbReference type="Proteomes" id="UP000041254">
    <property type="component" value="Unassembled WGS sequence"/>
</dbReference>
<dbReference type="HAMAP" id="MF_01401">
    <property type="entry name" value="MsrA"/>
    <property type="match status" value="1"/>
</dbReference>
<dbReference type="STRING" id="1169540.A0A0G4EHN3"/>
<evidence type="ECO:0000256" key="4">
    <source>
        <dbReference type="ARBA" id="ARBA00030643"/>
    </source>
</evidence>
<keyword evidence="3" id="KW-0560">Oxidoreductase</keyword>
<evidence type="ECO:0000256" key="2">
    <source>
        <dbReference type="ARBA" id="ARBA00012502"/>
    </source>
</evidence>
<dbReference type="PANTHER" id="PTHR43774">
    <property type="entry name" value="PEPTIDE METHIONINE SULFOXIDE REDUCTASE"/>
    <property type="match status" value="1"/>
</dbReference>
<dbReference type="EC" id="1.8.4.11" evidence="2"/>
<dbReference type="Gene3D" id="3.30.1060.10">
    <property type="entry name" value="Peptide methionine sulphoxide reductase MsrA"/>
    <property type="match status" value="1"/>
</dbReference>
<dbReference type="OMA" id="LFWESHD"/>
<dbReference type="InterPro" id="IPR002569">
    <property type="entry name" value="Met_Sox_Rdtase_MsrA_dom"/>
</dbReference>
<organism evidence="6 7">
    <name type="scientific">Vitrella brassicaformis (strain CCMP3155)</name>
    <dbReference type="NCBI Taxonomy" id="1169540"/>
    <lineage>
        <taxon>Eukaryota</taxon>
        <taxon>Sar</taxon>
        <taxon>Alveolata</taxon>
        <taxon>Colpodellida</taxon>
        <taxon>Vitrellaceae</taxon>
        <taxon>Vitrella</taxon>
    </lineage>
</organism>
<dbReference type="GO" id="GO:0008113">
    <property type="term" value="F:peptide-methionine (S)-S-oxide reductase activity"/>
    <property type="evidence" value="ECO:0007669"/>
    <property type="project" value="UniProtKB-EC"/>
</dbReference>
<comment type="similarity">
    <text evidence="1">Belongs to the MsrA Met sulfoxide reductase family.</text>
</comment>
<accession>A0A0G4EHN3</accession>
<dbReference type="AlphaFoldDB" id="A0A0G4EHN3"/>
<keyword evidence="7" id="KW-1185">Reference proteome</keyword>